<dbReference type="Proteomes" id="UP001371218">
    <property type="component" value="Unassembled WGS sequence"/>
</dbReference>
<name>A0ABU9C033_9BURK</name>
<feature type="signal peptide" evidence="7">
    <location>
        <begin position="1"/>
        <end position="24"/>
    </location>
</feature>
<sequence length="263" mass="27890">MKWTLTASACAAAALMTVACSTQAPHATAPAGHAAHSPHWSYDGPTSALHWAELEPGFQTCGIGQEQSPINIETSRVTASPDARPLGFGYTPSEGSVVNNGHTIQVDLAQAGSLVLDDGAYGLVQFHFHTPSEEQIDGQSYPLVAHLVHRNEQGRLAVVAVLFKLGQENAALKPVFAKLPTDVDGRRALTAPLDVTALLPATRAHYAFAGSLTTPPCSEGVRWHVLKTPVEISPAQLAAFKAIYTMNARPVQPLNGRAVRLVP</sequence>
<feature type="domain" description="Alpha-carbonic anhydrase" evidence="8">
    <location>
        <begin position="38"/>
        <end position="263"/>
    </location>
</feature>
<gene>
    <name evidence="9" type="ORF">AACH06_26665</name>
</gene>
<dbReference type="InterPro" id="IPR023561">
    <property type="entry name" value="Carbonic_anhydrase_a-class"/>
</dbReference>
<dbReference type="InterPro" id="IPR001148">
    <property type="entry name" value="CA_dom"/>
</dbReference>
<keyword evidence="7" id="KW-0732">Signal</keyword>
<evidence type="ECO:0000256" key="7">
    <source>
        <dbReference type="SAM" id="SignalP"/>
    </source>
</evidence>
<dbReference type="Pfam" id="PF00194">
    <property type="entry name" value="Carb_anhydrase"/>
    <property type="match status" value="1"/>
</dbReference>
<feature type="chain" id="PRO_5047260600" description="carbonic anhydrase" evidence="7">
    <location>
        <begin position="25"/>
        <end position="263"/>
    </location>
</feature>
<dbReference type="PANTHER" id="PTHR18952">
    <property type="entry name" value="CARBONIC ANHYDRASE"/>
    <property type="match status" value="1"/>
</dbReference>
<evidence type="ECO:0000256" key="4">
    <source>
        <dbReference type="ARBA" id="ARBA00022833"/>
    </source>
</evidence>
<dbReference type="EMBL" id="JBBUTG010000028">
    <property type="protein sequence ID" value="MEK8034427.1"/>
    <property type="molecule type" value="Genomic_DNA"/>
</dbReference>
<dbReference type="EC" id="4.2.1.1" evidence="2"/>
<evidence type="ECO:0000256" key="3">
    <source>
        <dbReference type="ARBA" id="ARBA00022723"/>
    </source>
</evidence>
<dbReference type="Gene3D" id="3.10.200.10">
    <property type="entry name" value="Alpha carbonic anhydrase"/>
    <property type="match status" value="1"/>
</dbReference>
<dbReference type="InterPro" id="IPR036398">
    <property type="entry name" value="CA_dom_sf"/>
</dbReference>
<evidence type="ECO:0000256" key="5">
    <source>
        <dbReference type="ARBA" id="ARBA00023239"/>
    </source>
</evidence>
<evidence type="ECO:0000313" key="10">
    <source>
        <dbReference type="Proteomes" id="UP001371218"/>
    </source>
</evidence>
<comment type="caution">
    <text evidence="9">The sequence shown here is derived from an EMBL/GenBank/DDBJ whole genome shotgun (WGS) entry which is preliminary data.</text>
</comment>
<evidence type="ECO:0000313" key="9">
    <source>
        <dbReference type="EMBL" id="MEK8034427.1"/>
    </source>
</evidence>
<evidence type="ECO:0000256" key="2">
    <source>
        <dbReference type="ARBA" id="ARBA00012925"/>
    </source>
</evidence>
<proteinExistence type="inferred from homology"/>
<dbReference type="PANTHER" id="PTHR18952:SF265">
    <property type="entry name" value="CARBONIC ANHYDRASE"/>
    <property type="match status" value="1"/>
</dbReference>
<comment type="catalytic activity">
    <reaction evidence="6">
        <text>hydrogencarbonate + H(+) = CO2 + H2O</text>
        <dbReference type="Rhea" id="RHEA:10748"/>
        <dbReference type="ChEBI" id="CHEBI:15377"/>
        <dbReference type="ChEBI" id="CHEBI:15378"/>
        <dbReference type="ChEBI" id="CHEBI:16526"/>
        <dbReference type="ChEBI" id="CHEBI:17544"/>
        <dbReference type="EC" id="4.2.1.1"/>
    </reaction>
</comment>
<keyword evidence="10" id="KW-1185">Reference proteome</keyword>
<evidence type="ECO:0000259" key="8">
    <source>
        <dbReference type="PROSITE" id="PS51144"/>
    </source>
</evidence>
<protein>
    <recommendedName>
        <fullName evidence="2">carbonic anhydrase</fullName>
        <ecNumber evidence="2">4.2.1.1</ecNumber>
    </recommendedName>
</protein>
<accession>A0ABU9C033</accession>
<dbReference type="InterPro" id="IPR041891">
    <property type="entry name" value="Alpha_CA_prokaryot-like"/>
</dbReference>
<dbReference type="SMART" id="SM01057">
    <property type="entry name" value="Carb_anhydrase"/>
    <property type="match status" value="1"/>
</dbReference>
<dbReference type="CDD" id="cd03124">
    <property type="entry name" value="alpha_CA_prokaryotic_like"/>
    <property type="match status" value="1"/>
</dbReference>
<dbReference type="PROSITE" id="PS51144">
    <property type="entry name" value="ALPHA_CA_2"/>
    <property type="match status" value="1"/>
</dbReference>
<comment type="similarity">
    <text evidence="1">Belongs to the alpha-carbonic anhydrase family.</text>
</comment>
<keyword evidence="5" id="KW-0456">Lyase</keyword>
<reference evidence="9 10" key="1">
    <citation type="submission" date="2024-04" db="EMBL/GenBank/DDBJ databases">
        <title>Novel species of the genus Ideonella isolated from streams.</title>
        <authorList>
            <person name="Lu H."/>
        </authorList>
    </citation>
    <scope>NUCLEOTIDE SEQUENCE [LARGE SCALE GENOMIC DNA]</scope>
    <source>
        <strain evidence="9 10">DXS29W</strain>
    </source>
</reference>
<evidence type="ECO:0000256" key="6">
    <source>
        <dbReference type="ARBA" id="ARBA00048348"/>
    </source>
</evidence>
<dbReference type="PROSITE" id="PS51257">
    <property type="entry name" value="PROKAR_LIPOPROTEIN"/>
    <property type="match status" value="1"/>
</dbReference>
<organism evidence="9 10">
    <name type="scientific">Ideonella lacteola</name>
    <dbReference type="NCBI Taxonomy" id="2984193"/>
    <lineage>
        <taxon>Bacteria</taxon>
        <taxon>Pseudomonadati</taxon>
        <taxon>Pseudomonadota</taxon>
        <taxon>Betaproteobacteria</taxon>
        <taxon>Burkholderiales</taxon>
        <taxon>Sphaerotilaceae</taxon>
        <taxon>Ideonella</taxon>
    </lineage>
</organism>
<dbReference type="SUPFAM" id="SSF51069">
    <property type="entry name" value="Carbonic anhydrase"/>
    <property type="match status" value="1"/>
</dbReference>
<keyword evidence="4" id="KW-0862">Zinc</keyword>
<evidence type="ECO:0000256" key="1">
    <source>
        <dbReference type="ARBA" id="ARBA00010718"/>
    </source>
</evidence>
<keyword evidence="3" id="KW-0479">Metal-binding</keyword>